<feature type="compositionally biased region" description="Basic and acidic residues" evidence="1">
    <location>
        <begin position="25"/>
        <end position="42"/>
    </location>
</feature>
<evidence type="ECO:0000313" key="4">
    <source>
        <dbReference type="EMBL" id="OXM54054.1"/>
    </source>
</evidence>
<keyword evidence="6" id="KW-1185">Reference proteome</keyword>
<evidence type="ECO:0000313" key="2">
    <source>
        <dbReference type="EMBL" id="OXM45268.1"/>
    </source>
</evidence>
<proteinExistence type="predicted"/>
<dbReference type="EMBL" id="NMQT01000071">
    <property type="protein sequence ID" value="OXM54054.1"/>
    <property type="molecule type" value="Genomic_DNA"/>
</dbReference>
<reference evidence="2 6" key="1">
    <citation type="submission" date="2017-07" db="EMBL/GenBank/DDBJ databases">
        <title>Amycolatopsis thailandensis Genome sequencing and assembly.</title>
        <authorList>
            <person name="Kaur N."/>
            <person name="Mayilraj S."/>
        </authorList>
    </citation>
    <scope>NUCLEOTIDE SEQUENCE [LARGE SCALE GENOMIC DNA]</scope>
    <source>
        <strain evidence="2 6">JCM 16380</strain>
    </source>
</reference>
<feature type="region of interest" description="Disordered" evidence="1">
    <location>
        <begin position="1"/>
        <end position="69"/>
    </location>
</feature>
<evidence type="ECO:0000313" key="5">
    <source>
        <dbReference type="EMBL" id="OXM56685.1"/>
    </source>
</evidence>
<comment type="caution">
    <text evidence="2">The sequence shown here is derived from an EMBL/GenBank/DDBJ whole genome shotgun (WGS) entry which is preliminary data.</text>
</comment>
<accession>A0A229RF42</accession>
<dbReference type="EMBL" id="NMQT01000147">
    <property type="protein sequence ID" value="OXM46750.1"/>
    <property type="molecule type" value="Genomic_DNA"/>
</dbReference>
<dbReference type="AlphaFoldDB" id="A0A229RF42"/>
<evidence type="ECO:0000313" key="6">
    <source>
        <dbReference type="Proteomes" id="UP000215223"/>
    </source>
</evidence>
<protein>
    <submittedName>
        <fullName evidence="2">Prolipoprotein diacylglyceryl transferase</fullName>
    </submittedName>
</protein>
<keyword evidence="2" id="KW-0808">Transferase</keyword>
<dbReference type="Proteomes" id="UP000215223">
    <property type="component" value="Unassembled WGS sequence"/>
</dbReference>
<evidence type="ECO:0000313" key="3">
    <source>
        <dbReference type="EMBL" id="OXM46750.1"/>
    </source>
</evidence>
<feature type="non-terminal residue" evidence="2">
    <location>
        <position position="1"/>
    </location>
</feature>
<evidence type="ECO:0000256" key="1">
    <source>
        <dbReference type="SAM" id="MobiDB-lite"/>
    </source>
</evidence>
<organism evidence="2 6">
    <name type="scientific">Amycolatopsis thailandensis</name>
    <dbReference type="NCBI Taxonomy" id="589330"/>
    <lineage>
        <taxon>Bacteria</taxon>
        <taxon>Bacillati</taxon>
        <taxon>Actinomycetota</taxon>
        <taxon>Actinomycetes</taxon>
        <taxon>Pseudonocardiales</taxon>
        <taxon>Pseudonocardiaceae</taxon>
        <taxon>Amycolatopsis</taxon>
    </lineage>
</organism>
<name>A0A229RF42_9PSEU</name>
<dbReference type="GO" id="GO:0016740">
    <property type="term" value="F:transferase activity"/>
    <property type="evidence" value="ECO:0007669"/>
    <property type="project" value="UniProtKB-KW"/>
</dbReference>
<feature type="compositionally biased region" description="Basic and acidic residues" evidence="1">
    <location>
        <begin position="50"/>
        <end position="69"/>
    </location>
</feature>
<sequence>APETLWSKGVPREGEPGESGESADGEAKAAADGETPKEEAHAEVAAAPDTVRDSAADKATEDPKPDAEK</sequence>
<keyword evidence="2" id="KW-0449">Lipoprotein</keyword>
<dbReference type="EMBL" id="NMQT01000170">
    <property type="protein sequence ID" value="OXM45268.1"/>
    <property type="molecule type" value="Genomic_DNA"/>
</dbReference>
<dbReference type="EMBL" id="NMQT01000036">
    <property type="protein sequence ID" value="OXM56685.1"/>
    <property type="molecule type" value="Genomic_DNA"/>
</dbReference>
<gene>
    <name evidence="5" type="ORF">CFP71_11730</name>
    <name evidence="4" type="ORF">CFP71_20190</name>
    <name evidence="3" type="ORF">CFP71_36615</name>
    <name evidence="2" type="ORF">CFP71_39050</name>
</gene>